<organism evidence="1 2">
    <name type="scientific">Allochromatium warmingii</name>
    <name type="common">Chromatium warmingii</name>
    <dbReference type="NCBI Taxonomy" id="61595"/>
    <lineage>
        <taxon>Bacteria</taxon>
        <taxon>Pseudomonadati</taxon>
        <taxon>Pseudomonadota</taxon>
        <taxon>Gammaproteobacteria</taxon>
        <taxon>Chromatiales</taxon>
        <taxon>Chromatiaceae</taxon>
        <taxon>Allochromatium</taxon>
    </lineage>
</organism>
<reference evidence="2" key="1">
    <citation type="submission" date="2016-10" db="EMBL/GenBank/DDBJ databases">
        <authorList>
            <person name="Varghese N."/>
            <person name="Submissions S."/>
        </authorList>
    </citation>
    <scope>NUCLEOTIDE SEQUENCE [LARGE SCALE GENOMIC DNA]</scope>
    <source>
        <strain evidence="2">DSM 173</strain>
    </source>
</reference>
<accession>A0A1H3H262</accession>
<proteinExistence type="predicted"/>
<evidence type="ECO:0000313" key="1">
    <source>
        <dbReference type="EMBL" id="SDY09410.1"/>
    </source>
</evidence>
<dbReference type="RefSeq" id="WP_177169040.1">
    <property type="nucleotide sequence ID" value="NZ_FNOW01000029.1"/>
</dbReference>
<protein>
    <submittedName>
        <fullName evidence="1">Phage-related protein</fullName>
    </submittedName>
</protein>
<sequence length="111" mass="12779">MPWMPWTIQLLPEAEAELLAMPADIGARFLHVAELLQTFGPQQVGMPHIRHLEGKLWEMRLKGRDGIARAVYVARTGQRLVVLHVFIKKTQKTPRSALEMVRRRLETLTDD</sequence>
<dbReference type="EMBL" id="FNOW01000029">
    <property type="protein sequence ID" value="SDY09410.1"/>
    <property type="molecule type" value="Genomic_DNA"/>
</dbReference>
<dbReference type="Proteomes" id="UP000198672">
    <property type="component" value="Unassembled WGS sequence"/>
</dbReference>
<name>A0A1H3H262_ALLWA</name>
<evidence type="ECO:0000313" key="2">
    <source>
        <dbReference type="Proteomes" id="UP000198672"/>
    </source>
</evidence>
<gene>
    <name evidence="1" type="ORF">SAMN05421644_1296</name>
</gene>
<dbReference type="STRING" id="61595.SAMN05421644_1296"/>
<dbReference type="InterPro" id="IPR009241">
    <property type="entry name" value="HigB-like"/>
</dbReference>
<dbReference type="AlphaFoldDB" id="A0A1H3H262"/>
<dbReference type="Pfam" id="PF05973">
    <property type="entry name" value="Gp49"/>
    <property type="match status" value="1"/>
</dbReference>
<keyword evidence="2" id="KW-1185">Reference proteome</keyword>